<protein>
    <submittedName>
        <fullName evidence="1">Kinase</fullName>
    </submittedName>
</protein>
<dbReference type="OrthoDB" id="10656817at2759"/>
<comment type="caution">
    <text evidence="1">The sequence shown here is derived from an EMBL/GenBank/DDBJ whole genome shotgun (WGS) entry which is preliminary data.</text>
</comment>
<name>A0A2P6TK11_CHLSO</name>
<dbReference type="AlphaFoldDB" id="A0A2P6TK11"/>
<dbReference type="Proteomes" id="UP000239899">
    <property type="component" value="Unassembled WGS sequence"/>
</dbReference>
<organism evidence="1 2">
    <name type="scientific">Chlorella sorokiniana</name>
    <name type="common">Freshwater green alga</name>
    <dbReference type="NCBI Taxonomy" id="3076"/>
    <lineage>
        <taxon>Eukaryota</taxon>
        <taxon>Viridiplantae</taxon>
        <taxon>Chlorophyta</taxon>
        <taxon>core chlorophytes</taxon>
        <taxon>Trebouxiophyceae</taxon>
        <taxon>Chlorellales</taxon>
        <taxon>Chlorellaceae</taxon>
        <taxon>Chlorella clade</taxon>
        <taxon>Chlorella</taxon>
    </lineage>
</organism>
<keyword evidence="1" id="KW-0808">Transferase</keyword>
<evidence type="ECO:0000313" key="1">
    <source>
        <dbReference type="EMBL" id="PRW44415.1"/>
    </source>
</evidence>
<proteinExistence type="predicted"/>
<gene>
    <name evidence="1" type="ORF">C2E21_6575</name>
</gene>
<keyword evidence="2" id="KW-1185">Reference proteome</keyword>
<sequence>MSNVLEIACLLGDGPEAGDAVALLSSLASLLADHSAADAQSSADELDSVLFDLTPALLRCAALSPAAERQVRRILVAAAERCTAREVFTLGMAALGEQLSCDDPEAPPPAHGPASPGLQLFLLRTLCRCLPRIRRRPLHFAAELLHMQLRWAAELVRSCAHDALQALLDAFVPTARLEQLRVLMQMPSTAAAVAGHPTCVAQACAAAQAAAPAPERDITAGLETCLLTPEALAKADYTDILAECDPNAPIEQRCERCPCALIESLITTLESLGYKIDVTALNVADVTIALQNCMDLLLPALTSAGVELQTILDLASCPTTSSCLNLGSN</sequence>
<accession>A0A2P6TK11</accession>
<dbReference type="EMBL" id="LHPG02000013">
    <property type="protein sequence ID" value="PRW44415.1"/>
    <property type="molecule type" value="Genomic_DNA"/>
</dbReference>
<reference evidence="1 2" key="1">
    <citation type="journal article" date="2018" name="Plant J.">
        <title>Genome sequences of Chlorella sorokiniana UTEX 1602 and Micractinium conductrix SAG 241.80: implications to maltose excretion by a green alga.</title>
        <authorList>
            <person name="Arriola M.B."/>
            <person name="Velmurugan N."/>
            <person name="Zhang Y."/>
            <person name="Plunkett M.H."/>
            <person name="Hondzo H."/>
            <person name="Barney B.M."/>
        </authorList>
    </citation>
    <scope>NUCLEOTIDE SEQUENCE [LARGE SCALE GENOMIC DNA]</scope>
    <source>
        <strain evidence="2">UTEX 1602</strain>
    </source>
</reference>
<dbReference type="GO" id="GO:0016301">
    <property type="term" value="F:kinase activity"/>
    <property type="evidence" value="ECO:0007669"/>
    <property type="project" value="UniProtKB-KW"/>
</dbReference>
<keyword evidence="1" id="KW-0418">Kinase</keyword>
<evidence type="ECO:0000313" key="2">
    <source>
        <dbReference type="Proteomes" id="UP000239899"/>
    </source>
</evidence>